<dbReference type="OMA" id="ECNDIRI"/>
<proteinExistence type="inferred from homology"/>
<feature type="compositionally biased region" description="Polar residues" evidence="6">
    <location>
        <begin position="104"/>
        <end position="119"/>
    </location>
</feature>
<dbReference type="OrthoDB" id="154356at2759"/>
<dbReference type="Proteomes" id="UP000007797">
    <property type="component" value="Unassembled WGS sequence"/>
</dbReference>
<dbReference type="GO" id="GO:0006367">
    <property type="term" value="P:transcription initiation at RNA polymerase II promoter"/>
    <property type="evidence" value="ECO:0007669"/>
    <property type="project" value="TreeGrafter"/>
</dbReference>
<name>F4Q2Z6_CACFS</name>
<dbReference type="GeneID" id="14868747"/>
<evidence type="ECO:0000256" key="6">
    <source>
        <dbReference type="SAM" id="MobiDB-lite"/>
    </source>
</evidence>
<reference evidence="8" key="1">
    <citation type="journal article" date="2011" name="Genome Res.">
        <title>Phylogeny-wide analysis of social amoeba genomes highlights ancient origins for complex intercellular communication.</title>
        <authorList>
            <person name="Heidel A.J."/>
            <person name="Lawal H.M."/>
            <person name="Felder M."/>
            <person name="Schilde C."/>
            <person name="Helps N.R."/>
            <person name="Tunggal B."/>
            <person name="Rivero F."/>
            <person name="John U."/>
            <person name="Schleicher M."/>
            <person name="Eichinger L."/>
            <person name="Platzer M."/>
            <person name="Noegel A.A."/>
            <person name="Schaap P."/>
            <person name="Gloeckner G."/>
        </authorList>
    </citation>
    <scope>NUCLEOTIDE SEQUENCE [LARGE SCALE GENOMIC DNA]</scope>
    <source>
        <strain evidence="8">SH3</strain>
    </source>
</reference>
<dbReference type="PANTHER" id="PTHR21242:SF0">
    <property type="entry name" value="TRANSCRIPTION INITIATION FACTOR TFIID SUBUNIT 10"/>
    <property type="match status" value="1"/>
</dbReference>
<dbReference type="KEGG" id="dfa:DFA_08556"/>
<dbReference type="CDD" id="cd07982">
    <property type="entry name" value="HFD_TAF10"/>
    <property type="match status" value="1"/>
</dbReference>
<feature type="compositionally biased region" description="Gly residues" evidence="6">
    <location>
        <begin position="124"/>
        <end position="134"/>
    </location>
</feature>
<evidence type="ECO:0000256" key="3">
    <source>
        <dbReference type="ARBA" id="ARBA00023163"/>
    </source>
</evidence>
<evidence type="ECO:0000256" key="4">
    <source>
        <dbReference type="ARBA" id="ARBA00023242"/>
    </source>
</evidence>
<dbReference type="RefSeq" id="XP_004356044.1">
    <property type="nucleotide sequence ID" value="XM_004355991.1"/>
</dbReference>
<dbReference type="STRING" id="1054147.F4Q2Z6"/>
<protein>
    <recommendedName>
        <fullName evidence="9">Transcription initiation factor TFIID subunit 10</fullName>
    </recommendedName>
</protein>
<dbReference type="PRINTS" id="PR01443">
    <property type="entry name" value="TFIID30KDSUB"/>
</dbReference>
<keyword evidence="4" id="KW-0539">Nucleus</keyword>
<feature type="compositionally biased region" description="Basic and acidic residues" evidence="6">
    <location>
        <begin position="135"/>
        <end position="174"/>
    </location>
</feature>
<evidence type="ECO:0000256" key="5">
    <source>
        <dbReference type="ARBA" id="ARBA00025730"/>
    </source>
</evidence>
<evidence type="ECO:0008006" key="9">
    <source>
        <dbReference type="Google" id="ProtNLM"/>
    </source>
</evidence>
<dbReference type="Pfam" id="PF03540">
    <property type="entry name" value="TAF10"/>
    <property type="match status" value="1"/>
</dbReference>
<evidence type="ECO:0000256" key="2">
    <source>
        <dbReference type="ARBA" id="ARBA00023015"/>
    </source>
</evidence>
<dbReference type="AlphaFoldDB" id="F4Q2Z6"/>
<evidence type="ECO:0000256" key="1">
    <source>
        <dbReference type="ARBA" id="ARBA00004123"/>
    </source>
</evidence>
<dbReference type="GO" id="GO:0000124">
    <property type="term" value="C:SAGA complex"/>
    <property type="evidence" value="ECO:0007669"/>
    <property type="project" value="TreeGrafter"/>
</dbReference>
<dbReference type="GO" id="GO:0005669">
    <property type="term" value="C:transcription factor TFIID complex"/>
    <property type="evidence" value="ECO:0007669"/>
    <property type="project" value="TreeGrafter"/>
</dbReference>
<comment type="subcellular location">
    <subcellularLocation>
        <location evidence="1">Nucleus</location>
    </subcellularLocation>
</comment>
<dbReference type="PANTHER" id="PTHR21242">
    <property type="entry name" value="TRANSCRIPTION INITIATION FACTOR TFIID SUBUNIT 10"/>
    <property type="match status" value="1"/>
</dbReference>
<keyword evidence="3" id="KW-0804">Transcription</keyword>
<sequence>MDLDQVDYDEFINSLEDYVPTRTGFECNDIRIKRLISLATQKFISSVADDSLQYCKIRQQAPTREKVKKEKSLVLTMDDLSQGLKDYGFNIRKPEYFAETIPQSAQTVAAPAPSTSTSKDAAKGKGGGGGGGGKETADKDKSEKEKDGKEKDGKEKDGKEKDTPSKEKDSKEGA</sequence>
<dbReference type="InterPro" id="IPR003923">
    <property type="entry name" value="TAF10"/>
</dbReference>
<organism evidence="7 8">
    <name type="scientific">Cavenderia fasciculata</name>
    <name type="common">Slime mold</name>
    <name type="synonym">Dictyostelium fasciculatum</name>
    <dbReference type="NCBI Taxonomy" id="261658"/>
    <lineage>
        <taxon>Eukaryota</taxon>
        <taxon>Amoebozoa</taxon>
        <taxon>Evosea</taxon>
        <taxon>Eumycetozoa</taxon>
        <taxon>Dictyostelia</taxon>
        <taxon>Acytosteliales</taxon>
        <taxon>Cavenderiaceae</taxon>
        <taxon>Cavenderia</taxon>
    </lineage>
</organism>
<gene>
    <name evidence="7" type="ORF">DFA_08556</name>
</gene>
<dbReference type="GO" id="GO:1990841">
    <property type="term" value="F:promoter-specific chromatin binding"/>
    <property type="evidence" value="ECO:0007669"/>
    <property type="project" value="TreeGrafter"/>
</dbReference>
<comment type="similarity">
    <text evidence="5">Belongs to the TAF10 family.</text>
</comment>
<accession>F4Q2Z6</accession>
<feature type="region of interest" description="Disordered" evidence="6">
    <location>
        <begin position="104"/>
        <end position="174"/>
    </location>
</feature>
<evidence type="ECO:0000313" key="8">
    <source>
        <dbReference type="Proteomes" id="UP000007797"/>
    </source>
</evidence>
<dbReference type="GO" id="GO:0016251">
    <property type="term" value="F:RNA polymerase II general transcription initiation factor activity"/>
    <property type="evidence" value="ECO:0007669"/>
    <property type="project" value="TreeGrafter"/>
</dbReference>
<evidence type="ECO:0000313" key="7">
    <source>
        <dbReference type="EMBL" id="EGG17560.1"/>
    </source>
</evidence>
<keyword evidence="8" id="KW-1185">Reference proteome</keyword>
<dbReference type="EMBL" id="GL883021">
    <property type="protein sequence ID" value="EGG17560.1"/>
    <property type="molecule type" value="Genomic_DNA"/>
</dbReference>
<keyword evidence="2" id="KW-0805">Transcription regulation</keyword>